<evidence type="ECO:0000313" key="2">
    <source>
        <dbReference type="Proteomes" id="UP000019249"/>
    </source>
</evidence>
<dbReference type="Gene3D" id="1.20.1500.10">
    <property type="entry name" value="YheA/YmcA-like"/>
    <property type="match status" value="1"/>
</dbReference>
<dbReference type="PIRSF" id="PIRSF021287">
    <property type="entry name" value="Biofilm_formation_YmcA"/>
    <property type="match status" value="1"/>
</dbReference>
<evidence type="ECO:0000313" key="1">
    <source>
        <dbReference type="EMBL" id="EUJ33230.1"/>
    </source>
</evidence>
<dbReference type="PANTHER" id="PTHR38448:SF1">
    <property type="entry name" value="YLBF FAMILY REGULATOR"/>
    <property type="match status" value="1"/>
</dbReference>
<dbReference type="Pfam" id="PF06133">
    <property type="entry name" value="Com_YlbF"/>
    <property type="match status" value="1"/>
</dbReference>
<evidence type="ECO:0008006" key="3">
    <source>
        <dbReference type="Google" id="ProtNLM"/>
    </source>
</evidence>
<dbReference type="PANTHER" id="PTHR38448">
    <property type="entry name" value="REGULATORY PROTEIN YLBF-RELATED"/>
    <property type="match status" value="1"/>
</dbReference>
<dbReference type="InterPro" id="IPR010368">
    <property type="entry name" value="Com_YlbF"/>
</dbReference>
<proteinExistence type="predicted"/>
<dbReference type="InterPro" id="IPR016783">
    <property type="entry name" value="Biofilm_formation_YmcA"/>
</dbReference>
<dbReference type="InterPro" id="IPR023378">
    <property type="entry name" value="YheA/YmcA-like_dom_sf"/>
</dbReference>
<sequence length="121" mass="14014">METNREEILRKAEELRDALLNTEEIAFYRKAEETIDANTKVQAKIAEIKLLQKQSVNLEHYGKFEAMKETEAQIDALRLEIDSLPVVRDFRRAQAEANDLLQAVTQEIDQIVTKNLEQKDV</sequence>
<dbReference type="SUPFAM" id="SSF158622">
    <property type="entry name" value="YheA/YmcA-like"/>
    <property type="match status" value="1"/>
</dbReference>
<organism evidence="1 2">
    <name type="scientific">Listeria floridensis FSL S10-1187</name>
    <dbReference type="NCBI Taxonomy" id="1265817"/>
    <lineage>
        <taxon>Bacteria</taxon>
        <taxon>Bacillati</taxon>
        <taxon>Bacillota</taxon>
        <taxon>Bacilli</taxon>
        <taxon>Bacillales</taxon>
        <taxon>Listeriaceae</taxon>
        <taxon>Listeria</taxon>
    </lineage>
</organism>
<gene>
    <name evidence="1" type="ORF">MFLO_03770</name>
</gene>
<comment type="caution">
    <text evidence="1">The sequence shown here is derived from an EMBL/GenBank/DDBJ whole genome shotgun (WGS) entry which is preliminary data.</text>
</comment>
<keyword evidence="2" id="KW-1185">Reference proteome</keyword>
<accession>A0ABP3B071</accession>
<reference evidence="1 2" key="1">
    <citation type="journal article" date="2014" name="Int. J. Syst. Evol. Microbiol.">
        <title>Listeria floridensis sp. nov., Listeria aquatica sp. nov., Listeria cornellensis sp. nov., Listeria riparia sp. nov. and Listeria grandensis sp. nov., from agricultural and natural environments.</title>
        <authorList>
            <person name="den Bakker H.C."/>
            <person name="Warchocki S."/>
            <person name="Wright E.M."/>
            <person name="Allred A.F."/>
            <person name="Ahlstrom C."/>
            <person name="Manuel C.S."/>
            <person name="Stasiewicz M.J."/>
            <person name="Burrell A."/>
            <person name="Roof S."/>
            <person name="Strawn L."/>
            <person name="Fortes E.D."/>
            <person name="Nightingale K.K."/>
            <person name="Kephart D."/>
            <person name="Wiedmann M."/>
        </authorList>
    </citation>
    <scope>NUCLEOTIDE SEQUENCE [LARGE SCALE GENOMIC DNA]</scope>
    <source>
        <strain evidence="1 2">FSL S10-1187</strain>
    </source>
</reference>
<dbReference type="EMBL" id="AODF01000006">
    <property type="protein sequence ID" value="EUJ33230.1"/>
    <property type="molecule type" value="Genomic_DNA"/>
</dbReference>
<name>A0ABP3B071_9LIST</name>
<dbReference type="InterPro" id="IPR052767">
    <property type="entry name" value="Bact_com_dev_regulator"/>
</dbReference>
<dbReference type="RefSeq" id="WP_036096385.1">
    <property type="nucleotide sequence ID" value="NZ_AODF01000006.1"/>
</dbReference>
<protein>
    <recommendedName>
        <fullName evidence="3">YmcA protein</fullName>
    </recommendedName>
</protein>
<dbReference type="Proteomes" id="UP000019249">
    <property type="component" value="Unassembled WGS sequence"/>
</dbReference>